<organism evidence="2 3">
    <name type="scientific">Fonsecaea multimorphosa CBS 102226</name>
    <dbReference type="NCBI Taxonomy" id="1442371"/>
    <lineage>
        <taxon>Eukaryota</taxon>
        <taxon>Fungi</taxon>
        <taxon>Dikarya</taxon>
        <taxon>Ascomycota</taxon>
        <taxon>Pezizomycotina</taxon>
        <taxon>Eurotiomycetes</taxon>
        <taxon>Chaetothyriomycetidae</taxon>
        <taxon>Chaetothyriales</taxon>
        <taxon>Herpotrichiellaceae</taxon>
        <taxon>Fonsecaea</taxon>
    </lineage>
</organism>
<gene>
    <name evidence="2" type="ORF">Z520_12383</name>
</gene>
<dbReference type="RefSeq" id="XP_016626043.1">
    <property type="nucleotide sequence ID" value="XM_016782869.1"/>
</dbReference>
<proteinExistence type="predicted"/>
<evidence type="ECO:0000313" key="3">
    <source>
        <dbReference type="Proteomes" id="UP000053411"/>
    </source>
</evidence>
<dbReference type="STRING" id="1442371.A0A0D2GR08"/>
<feature type="non-terminal residue" evidence="2">
    <location>
        <position position="1"/>
    </location>
</feature>
<dbReference type="AlphaFoldDB" id="A0A0D2GR08"/>
<evidence type="ECO:0000256" key="1">
    <source>
        <dbReference type="SAM" id="MobiDB-lite"/>
    </source>
</evidence>
<name>A0A0D2GR08_9EURO</name>
<sequence>LSTTSSPSSTTLDSSSSTSDPSTSSSLSSTTSDSSSTTSDSSPTSDPSTSSSLSSTISDSPTTSSLPSTSSLSSTISDPSSSSNPSTTSDSATSSLPTTSGLSSATLDSSSSSTSDPSASSSLSSTTSDPSTSSSLSTTSSPSTPSSTATPDSVTSTTSSSNCVATSASVGDVLNTPDGDSWINFFSSGCGLSLDWQTLNFNNLYVYQRTDYTFDEALLSCAEVADNDGSAVFEFETDTRNNDRWVCWTLNGITNDPAQFQPYPGIADAYGWYLPSRLASVTTTSTSTTTSASTSTLSTLTTSSASSATTTDPSLAPSTTSSVLTTPSASAVTTTSTFDSTTASEPASITTTSTPTFDSTTTSAPASIITTSTPTADDSTTSTPVSSSTTSTPASIITTSTPAVDDTTTSTSIDSSTTSAPASIITTSTPTIDDITTSTPIGSSTTSTPALTITTSTSTSDDITTSASIGSSTSSTPASDTTTSSTTTDGTIISTSAAVTTTTTTSDSPTSAGAFYIAAETGATHRRLKRQIEYLALNPQTGLSSLVDSVAEASTFTIADDDSLMVVLNDGTPVWVGLTFSTPTQLVMETEAPEPPVTASIDSNSVLTISSVVAECILNGGLVVSTDGSLPSGCVQVTLKAVSGAVVVPAGSSTTTSTPTFSSTAPFAPVVTTSGVTTAVSDSPSSTSTTSSTFSSTAPFAPDFTTPGVTSTSSDSTSSTTTTSATSTTTTPACTPSSIGDVTALYNTSQTFRNVYTGCGESLEGATTGGLQYLPKQFAVNWQASDNWEGYTFDEAVSRCAQFAVDNNATAVEFYVDVDQNWLCVGVNNVAFNATSFYPDSNVVNVWGLAWENPCQNTPLDDLVASDGTVFSEFYTGCSASFQGYTPGGLQYLDRVVSVNWPAPDYSGWTFDAAVQNCADTTISQNGTMFEFYIGSDDSWYCIAVNDLPATADSFYPDATIGQVWGFAVSGSTAVCEPSQLAGSIQLANGTTFDEFYDACHVSLEGDTAGGIGYMTHVFGFNNPPGDDGSYGGWTLQTSSQKCITDAAAAGATLVEFYESADEEPTWYCFGFNDVPAQEDSFYGDGTVGRLWAFKLDESTLPEVD</sequence>
<keyword evidence="3" id="KW-1185">Reference proteome</keyword>
<dbReference type="OrthoDB" id="4154893at2759"/>
<dbReference type="VEuPathDB" id="FungiDB:Z520_12383"/>
<evidence type="ECO:0000313" key="2">
    <source>
        <dbReference type="EMBL" id="KIX91920.1"/>
    </source>
</evidence>
<dbReference type="Proteomes" id="UP000053411">
    <property type="component" value="Unassembled WGS sequence"/>
</dbReference>
<reference evidence="2 3" key="1">
    <citation type="submission" date="2015-01" db="EMBL/GenBank/DDBJ databases">
        <title>The Genome Sequence of Fonsecaea multimorphosa CBS 102226.</title>
        <authorList>
            <consortium name="The Broad Institute Genomics Platform"/>
            <person name="Cuomo C."/>
            <person name="de Hoog S."/>
            <person name="Gorbushina A."/>
            <person name="Stielow B."/>
            <person name="Teixiera M."/>
            <person name="Abouelleil A."/>
            <person name="Chapman S.B."/>
            <person name="Priest M."/>
            <person name="Young S.K."/>
            <person name="Wortman J."/>
            <person name="Nusbaum C."/>
            <person name="Birren B."/>
        </authorList>
    </citation>
    <scope>NUCLEOTIDE SEQUENCE [LARGE SCALE GENOMIC DNA]</scope>
    <source>
        <strain evidence="2 3">CBS 102226</strain>
    </source>
</reference>
<feature type="region of interest" description="Disordered" evidence="1">
    <location>
        <begin position="301"/>
        <end position="489"/>
    </location>
</feature>
<feature type="region of interest" description="Disordered" evidence="1">
    <location>
        <begin position="677"/>
        <end position="733"/>
    </location>
</feature>
<dbReference type="EMBL" id="KN848117">
    <property type="protein sequence ID" value="KIX91920.1"/>
    <property type="molecule type" value="Genomic_DNA"/>
</dbReference>
<feature type="region of interest" description="Disordered" evidence="1">
    <location>
        <begin position="1"/>
        <end position="162"/>
    </location>
</feature>
<dbReference type="GeneID" id="27718129"/>
<protein>
    <submittedName>
        <fullName evidence="2">Uncharacterized protein</fullName>
    </submittedName>
</protein>
<accession>A0A0D2GR08</accession>